<name>A0AA39U5G1_9AGAR</name>
<feature type="domain" description="CxC1-like cysteine cluster associated with KDZ transposases" evidence="1">
    <location>
        <begin position="2"/>
        <end position="48"/>
    </location>
</feature>
<reference evidence="2" key="1">
    <citation type="submission" date="2023-06" db="EMBL/GenBank/DDBJ databases">
        <authorList>
            <consortium name="Lawrence Berkeley National Laboratory"/>
            <person name="Ahrendt S."/>
            <person name="Sahu N."/>
            <person name="Indic B."/>
            <person name="Wong-Bajracharya J."/>
            <person name="Merenyi Z."/>
            <person name="Ke H.-M."/>
            <person name="Monk M."/>
            <person name="Kocsube S."/>
            <person name="Drula E."/>
            <person name="Lipzen A."/>
            <person name="Balint B."/>
            <person name="Henrissat B."/>
            <person name="Andreopoulos B."/>
            <person name="Martin F.M."/>
            <person name="Harder C.B."/>
            <person name="Rigling D."/>
            <person name="Ford K.L."/>
            <person name="Foster G.D."/>
            <person name="Pangilinan J."/>
            <person name="Papanicolaou A."/>
            <person name="Barry K."/>
            <person name="LaButti K."/>
            <person name="Viragh M."/>
            <person name="Koriabine M."/>
            <person name="Yan M."/>
            <person name="Riley R."/>
            <person name="Champramary S."/>
            <person name="Plett K.L."/>
            <person name="Tsai I.J."/>
            <person name="Slot J."/>
            <person name="Sipos G."/>
            <person name="Plett J."/>
            <person name="Nagy L.G."/>
            <person name="Grigoriev I.V."/>
        </authorList>
    </citation>
    <scope>NUCLEOTIDE SEQUENCE</scope>
    <source>
        <strain evidence="2">HWK02</strain>
    </source>
</reference>
<dbReference type="InterPro" id="IPR041320">
    <property type="entry name" value="CxC1"/>
</dbReference>
<organism evidence="2 3">
    <name type="scientific">Armillaria luteobubalina</name>
    <dbReference type="NCBI Taxonomy" id="153913"/>
    <lineage>
        <taxon>Eukaryota</taxon>
        <taxon>Fungi</taxon>
        <taxon>Dikarya</taxon>
        <taxon>Basidiomycota</taxon>
        <taxon>Agaricomycotina</taxon>
        <taxon>Agaricomycetes</taxon>
        <taxon>Agaricomycetidae</taxon>
        <taxon>Agaricales</taxon>
        <taxon>Marasmiineae</taxon>
        <taxon>Physalacriaceae</taxon>
        <taxon>Armillaria</taxon>
    </lineage>
</organism>
<dbReference type="Pfam" id="PF18802">
    <property type="entry name" value="CxC1"/>
    <property type="match status" value="1"/>
</dbReference>
<keyword evidence="3" id="KW-1185">Reference proteome</keyword>
<feature type="non-terminal residue" evidence="2">
    <location>
        <position position="73"/>
    </location>
</feature>
<comment type="caution">
    <text evidence="2">The sequence shown here is derived from an EMBL/GenBank/DDBJ whole genome shotgun (WGS) entry which is preliminary data.</text>
</comment>
<evidence type="ECO:0000313" key="2">
    <source>
        <dbReference type="EMBL" id="KAK0474718.1"/>
    </source>
</evidence>
<dbReference type="AlphaFoldDB" id="A0AA39U5G1"/>
<gene>
    <name evidence="2" type="ORF">EDD18DRAFT_1015380</name>
</gene>
<protein>
    <recommendedName>
        <fullName evidence="1">CxC1-like cysteine cluster associated with KDZ transposases domain-containing protein</fullName>
    </recommendedName>
</protein>
<evidence type="ECO:0000259" key="1">
    <source>
        <dbReference type="Pfam" id="PF18802"/>
    </source>
</evidence>
<sequence>VLVQNGLFPMSPREPHVAVSIELLTLYQYLLEHSGTSNSAFCSALQDFYLSWGFWMLDAKVCPLEGSPSSEAN</sequence>
<dbReference type="Proteomes" id="UP001175228">
    <property type="component" value="Unassembled WGS sequence"/>
</dbReference>
<dbReference type="EMBL" id="JAUEPU010000162">
    <property type="protein sequence ID" value="KAK0474718.1"/>
    <property type="molecule type" value="Genomic_DNA"/>
</dbReference>
<accession>A0AA39U5G1</accession>
<proteinExistence type="predicted"/>
<feature type="non-terminal residue" evidence="2">
    <location>
        <position position="1"/>
    </location>
</feature>
<evidence type="ECO:0000313" key="3">
    <source>
        <dbReference type="Proteomes" id="UP001175228"/>
    </source>
</evidence>